<dbReference type="AlphaFoldDB" id="A0A9W8PL14"/>
<evidence type="ECO:0000256" key="4">
    <source>
        <dbReference type="ARBA" id="ARBA00022692"/>
    </source>
</evidence>
<keyword evidence="6 8" id="KW-0472">Membrane</keyword>
<evidence type="ECO:0000256" key="2">
    <source>
        <dbReference type="ARBA" id="ARBA00010992"/>
    </source>
</evidence>
<organism evidence="10 11">
    <name type="scientific">Fusarium irregulare</name>
    <dbReference type="NCBI Taxonomy" id="2494466"/>
    <lineage>
        <taxon>Eukaryota</taxon>
        <taxon>Fungi</taxon>
        <taxon>Dikarya</taxon>
        <taxon>Ascomycota</taxon>
        <taxon>Pezizomycotina</taxon>
        <taxon>Sordariomycetes</taxon>
        <taxon>Hypocreomycetidae</taxon>
        <taxon>Hypocreales</taxon>
        <taxon>Nectriaceae</taxon>
        <taxon>Fusarium</taxon>
        <taxon>Fusarium incarnatum-equiseti species complex</taxon>
    </lineage>
</organism>
<proteinExistence type="inferred from homology"/>
<dbReference type="PROSITE" id="PS00217">
    <property type="entry name" value="SUGAR_TRANSPORT_2"/>
    <property type="match status" value="1"/>
</dbReference>
<feature type="transmembrane region" description="Helical" evidence="8">
    <location>
        <begin position="34"/>
        <end position="50"/>
    </location>
</feature>
<comment type="similarity">
    <text evidence="2 7">Belongs to the major facilitator superfamily. Sugar transporter (TC 2.A.1.1) family.</text>
</comment>
<keyword evidence="11" id="KW-1185">Reference proteome</keyword>
<evidence type="ECO:0000313" key="11">
    <source>
        <dbReference type="Proteomes" id="UP001152130"/>
    </source>
</evidence>
<feature type="transmembrane region" description="Helical" evidence="8">
    <location>
        <begin position="83"/>
        <end position="103"/>
    </location>
</feature>
<evidence type="ECO:0000313" key="10">
    <source>
        <dbReference type="EMBL" id="KAJ4009552.1"/>
    </source>
</evidence>
<dbReference type="SUPFAM" id="SSF103473">
    <property type="entry name" value="MFS general substrate transporter"/>
    <property type="match status" value="1"/>
</dbReference>
<sequence>MGVEDHHADERHGSVALQTADNVEQIEAPVTWKAYMMCAFASFGGIFFGYDSGYINGVNGSKYFIEQVEGRGADALSESHQSLIVSILSCGTFFGALIAGDLADRMGRKWTVILGCLIYCIGVVIQMITGHGDPLACIVVGRLIAGLGVGFESAIVILYMSEICPKSVRGALVAGYQFCITIGLLLAACIVYGTEKFYSMKSYQIPIGIQFPWAVILAGGLFFLPDSPRYFVKRGQIEKAVDALSRVRGQPKDSKYVQSEIAEIVANEEYERQMIPSTTWFGSWANCFKGSLWDAKSNLRRTILGTSMQMMQQWTGVNFIFYYSTPFLKSTGAIDNVFLISLVFTLVNVCSTPLSFWTVERFGRRAILLVGAFGMLICQFLVAIIGVTVGFNHTSPAPTDADPDAVIADNISAVNAQIAFIAIFIFWFASTWGPGAWIVIGEIFPIPIRSRGVGLSTASNWLWNTIIAVITPYMVGENRGNLKSSVFFVWGGLCTCAFVYTYFLVPETKGLSLEQVDKMMEETTPRTSAKWRPHETFANSGDVKIVPKTEHDDHV</sequence>
<keyword evidence="4 8" id="KW-0812">Transmembrane</keyword>
<keyword evidence="5 8" id="KW-1133">Transmembrane helix</keyword>
<feature type="transmembrane region" description="Helical" evidence="8">
    <location>
        <begin position="135"/>
        <end position="159"/>
    </location>
</feature>
<comment type="caution">
    <text evidence="10">The sequence shown here is derived from an EMBL/GenBank/DDBJ whole genome shotgun (WGS) entry which is preliminary data.</text>
</comment>
<evidence type="ECO:0000259" key="9">
    <source>
        <dbReference type="PROSITE" id="PS50850"/>
    </source>
</evidence>
<dbReference type="GO" id="GO:0005351">
    <property type="term" value="F:carbohydrate:proton symporter activity"/>
    <property type="evidence" value="ECO:0007669"/>
    <property type="project" value="TreeGrafter"/>
</dbReference>
<dbReference type="InterPro" id="IPR050360">
    <property type="entry name" value="MFS_Sugar_Transporters"/>
</dbReference>
<dbReference type="InterPro" id="IPR005829">
    <property type="entry name" value="Sugar_transporter_CS"/>
</dbReference>
<comment type="subcellular location">
    <subcellularLocation>
        <location evidence="1">Membrane</location>
        <topology evidence="1">Multi-pass membrane protein</topology>
    </subcellularLocation>
</comment>
<accession>A0A9W8PL14</accession>
<evidence type="ECO:0000256" key="1">
    <source>
        <dbReference type="ARBA" id="ARBA00004141"/>
    </source>
</evidence>
<evidence type="ECO:0000256" key="3">
    <source>
        <dbReference type="ARBA" id="ARBA00022448"/>
    </source>
</evidence>
<dbReference type="PROSITE" id="PS50850">
    <property type="entry name" value="MFS"/>
    <property type="match status" value="1"/>
</dbReference>
<keyword evidence="3 7" id="KW-0813">Transport</keyword>
<feature type="transmembrane region" description="Helical" evidence="8">
    <location>
        <begin position="110"/>
        <end position="129"/>
    </location>
</feature>
<evidence type="ECO:0000256" key="7">
    <source>
        <dbReference type="RuleBase" id="RU003346"/>
    </source>
</evidence>
<feature type="transmembrane region" description="Helical" evidence="8">
    <location>
        <begin position="452"/>
        <end position="475"/>
    </location>
</feature>
<dbReference type="FunFam" id="1.20.1250.20:FF:000180">
    <property type="entry name" value="MFS monosaccharide transporter"/>
    <property type="match status" value="1"/>
</dbReference>
<feature type="transmembrane region" description="Helical" evidence="8">
    <location>
        <begin position="366"/>
        <end position="391"/>
    </location>
</feature>
<feature type="transmembrane region" description="Helical" evidence="8">
    <location>
        <begin position="171"/>
        <end position="193"/>
    </location>
</feature>
<dbReference type="GO" id="GO:0016020">
    <property type="term" value="C:membrane"/>
    <property type="evidence" value="ECO:0007669"/>
    <property type="project" value="UniProtKB-SubCell"/>
</dbReference>
<name>A0A9W8PL14_9HYPO</name>
<dbReference type="Proteomes" id="UP001152130">
    <property type="component" value="Unassembled WGS sequence"/>
</dbReference>
<dbReference type="Pfam" id="PF00083">
    <property type="entry name" value="Sugar_tr"/>
    <property type="match status" value="1"/>
</dbReference>
<dbReference type="PANTHER" id="PTHR48022">
    <property type="entry name" value="PLASTIDIC GLUCOSE TRANSPORTER 4"/>
    <property type="match status" value="1"/>
</dbReference>
<evidence type="ECO:0000256" key="5">
    <source>
        <dbReference type="ARBA" id="ARBA00022989"/>
    </source>
</evidence>
<dbReference type="InterPro" id="IPR020846">
    <property type="entry name" value="MFS_dom"/>
</dbReference>
<protein>
    <recommendedName>
        <fullName evidence="9">Major facilitator superfamily (MFS) profile domain-containing protein</fullName>
    </recommendedName>
</protein>
<feature type="transmembrane region" description="Helical" evidence="8">
    <location>
        <begin position="487"/>
        <end position="505"/>
    </location>
</feature>
<dbReference type="PANTHER" id="PTHR48022:SF6">
    <property type="entry name" value="MSTA PROTEIN-RELATED"/>
    <property type="match status" value="1"/>
</dbReference>
<dbReference type="InterPro" id="IPR003663">
    <property type="entry name" value="Sugar/inositol_transpt"/>
</dbReference>
<dbReference type="NCBIfam" id="TIGR00879">
    <property type="entry name" value="SP"/>
    <property type="match status" value="1"/>
</dbReference>
<evidence type="ECO:0000256" key="8">
    <source>
        <dbReference type="SAM" id="Phobius"/>
    </source>
</evidence>
<dbReference type="PRINTS" id="PR00171">
    <property type="entry name" value="SUGRTRNSPORT"/>
</dbReference>
<feature type="transmembrane region" description="Helical" evidence="8">
    <location>
        <begin position="418"/>
        <end position="440"/>
    </location>
</feature>
<feature type="domain" description="Major facilitator superfamily (MFS) profile" evidence="9">
    <location>
        <begin position="37"/>
        <end position="509"/>
    </location>
</feature>
<dbReference type="InterPro" id="IPR005828">
    <property type="entry name" value="MFS_sugar_transport-like"/>
</dbReference>
<feature type="transmembrane region" description="Helical" evidence="8">
    <location>
        <begin position="303"/>
        <end position="325"/>
    </location>
</feature>
<dbReference type="EMBL" id="JAPDHF010000013">
    <property type="protein sequence ID" value="KAJ4009552.1"/>
    <property type="molecule type" value="Genomic_DNA"/>
</dbReference>
<reference evidence="10" key="1">
    <citation type="submission" date="2022-10" db="EMBL/GenBank/DDBJ databases">
        <title>Fusarium specimens isolated from Avocado Roots.</title>
        <authorList>
            <person name="Stajich J."/>
            <person name="Roper C."/>
            <person name="Heimlech-Rivalta G."/>
        </authorList>
    </citation>
    <scope>NUCLEOTIDE SEQUENCE</scope>
    <source>
        <strain evidence="10">CF00143</strain>
    </source>
</reference>
<dbReference type="InterPro" id="IPR036259">
    <property type="entry name" value="MFS_trans_sf"/>
</dbReference>
<evidence type="ECO:0000256" key="6">
    <source>
        <dbReference type="ARBA" id="ARBA00023136"/>
    </source>
</evidence>
<gene>
    <name evidence="10" type="ORF">NW766_008670</name>
</gene>
<feature type="transmembrane region" description="Helical" evidence="8">
    <location>
        <begin position="337"/>
        <end position="359"/>
    </location>
</feature>
<dbReference type="OrthoDB" id="6612291at2759"/>
<dbReference type="CDD" id="cd17356">
    <property type="entry name" value="MFS_HXT"/>
    <property type="match status" value="1"/>
</dbReference>
<feature type="transmembrane region" description="Helical" evidence="8">
    <location>
        <begin position="205"/>
        <end position="224"/>
    </location>
</feature>
<dbReference type="Gene3D" id="1.20.1250.20">
    <property type="entry name" value="MFS general substrate transporter like domains"/>
    <property type="match status" value="1"/>
</dbReference>
<dbReference type="PROSITE" id="PS00216">
    <property type="entry name" value="SUGAR_TRANSPORT_1"/>
    <property type="match status" value="2"/>
</dbReference>